<keyword evidence="3 14" id="KW-0245">EGF-like domain</keyword>
<evidence type="ECO:0000259" key="18">
    <source>
        <dbReference type="PROSITE" id="PS50026"/>
    </source>
</evidence>
<evidence type="ECO:0000256" key="15">
    <source>
        <dbReference type="SAM" id="Phobius"/>
    </source>
</evidence>
<dbReference type="SMART" id="SM00181">
    <property type="entry name" value="EGF"/>
    <property type="match status" value="2"/>
</dbReference>
<dbReference type="InterPro" id="IPR011009">
    <property type="entry name" value="Kinase-like_dom_sf"/>
</dbReference>
<dbReference type="PROSITE" id="PS50011">
    <property type="entry name" value="PROTEIN_KINASE_DOM"/>
    <property type="match status" value="1"/>
</dbReference>
<keyword evidence="2" id="KW-0723">Serine/threonine-protein kinase</keyword>
<dbReference type="InterPro" id="IPR000719">
    <property type="entry name" value="Prot_kinase_dom"/>
</dbReference>
<evidence type="ECO:0000256" key="10">
    <source>
        <dbReference type="ARBA" id="ARBA00023157"/>
    </source>
</evidence>
<dbReference type="Pfam" id="PF13947">
    <property type="entry name" value="GUB_WAK_bind"/>
    <property type="match status" value="1"/>
</dbReference>
<keyword evidence="5 16" id="KW-0732">Signal</keyword>
<gene>
    <name evidence="19" type="ORF">P3X46_028148</name>
</gene>
<dbReference type="EMBL" id="JARPOI010000016">
    <property type="protein sequence ID" value="KAJ9145814.1"/>
    <property type="molecule type" value="Genomic_DNA"/>
</dbReference>
<dbReference type="PROSITE" id="PS00108">
    <property type="entry name" value="PROTEIN_KINASE_ST"/>
    <property type="match status" value="1"/>
</dbReference>
<evidence type="ECO:0000256" key="5">
    <source>
        <dbReference type="ARBA" id="ARBA00022729"/>
    </source>
</evidence>
<dbReference type="InterPro" id="IPR009030">
    <property type="entry name" value="Growth_fac_rcpt_cys_sf"/>
</dbReference>
<protein>
    <recommendedName>
        <fullName evidence="21">Protein kinase domain-containing protein</fullName>
    </recommendedName>
</protein>
<dbReference type="PROSITE" id="PS00010">
    <property type="entry name" value="ASX_HYDROXYL"/>
    <property type="match status" value="1"/>
</dbReference>
<dbReference type="SUPFAM" id="SSF56112">
    <property type="entry name" value="Protein kinase-like (PK-like)"/>
    <property type="match status" value="1"/>
</dbReference>
<evidence type="ECO:0000256" key="3">
    <source>
        <dbReference type="ARBA" id="ARBA00022536"/>
    </source>
</evidence>
<feature type="transmembrane region" description="Helical" evidence="15">
    <location>
        <begin position="332"/>
        <end position="356"/>
    </location>
</feature>
<dbReference type="Gene3D" id="3.30.200.20">
    <property type="entry name" value="Phosphorylase Kinase, domain 1"/>
    <property type="match status" value="1"/>
</dbReference>
<evidence type="ECO:0000256" key="6">
    <source>
        <dbReference type="ARBA" id="ARBA00022737"/>
    </source>
</evidence>
<dbReference type="InterPro" id="IPR001881">
    <property type="entry name" value="EGF-like_Ca-bd_dom"/>
</dbReference>
<keyword evidence="7" id="KW-0547">Nucleotide-binding</keyword>
<dbReference type="Proteomes" id="UP001174677">
    <property type="component" value="Chromosome 16"/>
</dbReference>
<dbReference type="CDD" id="cd00054">
    <property type="entry name" value="EGF_CA"/>
    <property type="match status" value="1"/>
</dbReference>
<evidence type="ECO:0000313" key="20">
    <source>
        <dbReference type="Proteomes" id="UP001174677"/>
    </source>
</evidence>
<evidence type="ECO:0000256" key="8">
    <source>
        <dbReference type="ARBA" id="ARBA00022777"/>
    </source>
</evidence>
<comment type="catalytic activity">
    <reaction evidence="12">
        <text>L-seryl-[protein] + ATP = O-phospho-L-seryl-[protein] + ADP + H(+)</text>
        <dbReference type="Rhea" id="RHEA:17989"/>
        <dbReference type="Rhea" id="RHEA-COMP:9863"/>
        <dbReference type="Rhea" id="RHEA-COMP:11604"/>
        <dbReference type="ChEBI" id="CHEBI:15378"/>
        <dbReference type="ChEBI" id="CHEBI:29999"/>
        <dbReference type="ChEBI" id="CHEBI:30616"/>
        <dbReference type="ChEBI" id="CHEBI:83421"/>
        <dbReference type="ChEBI" id="CHEBI:456216"/>
    </reaction>
</comment>
<sequence length="733" mass="81575">MGLYHQAAFAVGFLLLLVMVASPPPTYQTKPGCLNSCGNVGIPYPFGLQKDCYFDDSFFISCNDSNLPVLPANNTSVLDISIDGQLRVLSPITSGCLGYQNYTQVKTFNFSPFVVSNTTNKFTVVGCDSFAVLAASDYQTASCYGLCDNITQLTNGSCSGKGCCQSSIPNGVKDFLIVTSSVFNHTFVSDFNRCTYAFVAEEGTYNFSSLDLLNLQREFPLVLEWSIGNATCEEAQQNRETYACKEDSECYETDNVGGYRCNCSSGYRGNPYLSDGCQDINECEYPELNQCIEKNSCRNTEGNYTCSCPKGSHGDGRKDGQRCTATRNRLPLMIILGIIIGLLILFLVISWLYFGFRKRRVIKLREKYFKENGGYLLQQKFSDQEGNSIKPAQILTEKELKKATNNFHESRILGKGGQGTVYKGTLPDIQTVAIKKAKKGDETQVEGFINEVTILSQINHRNVVRLLGCCLETPVPLLVYEFVTNGTLFDHIHNVDKLIPWETRLKIATEVADALSYMHSAASIPIIHRDIKSANILLDDKYTAKVSDFGASKLIPLDKSELTTLVQGTLGYLDPEYMQTSQLTEKSDVYSFGVVLVELLTRKRAISFTRLEEERNLALHFVTSLQKNQLFEIIDHQLQTNKNTEQLKAVAMLAKSCLSVKGEERPTMKEVAIELQGLCSIEKHLWGKDNLCAQEYESLLGKPFDDSANGSTSLTIKENSIEKSVTFEIETGR</sequence>
<evidence type="ECO:0000256" key="7">
    <source>
        <dbReference type="ARBA" id="ARBA00022741"/>
    </source>
</evidence>
<keyword evidence="9" id="KW-0067">ATP-binding</keyword>
<dbReference type="PROSITE" id="PS50026">
    <property type="entry name" value="EGF_3"/>
    <property type="match status" value="1"/>
</dbReference>
<evidence type="ECO:0000256" key="4">
    <source>
        <dbReference type="ARBA" id="ARBA00022679"/>
    </source>
</evidence>
<keyword evidence="8" id="KW-0418">Kinase</keyword>
<name>A0ABQ9KPG0_HEVBR</name>
<dbReference type="InterPro" id="IPR008271">
    <property type="entry name" value="Ser/Thr_kinase_AS"/>
</dbReference>
<dbReference type="InterPro" id="IPR045274">
    <property type="entry name" value="WAK-like"/>
</dbReference>
<keyword evidence="11" id="KW-0325">Glycoprotein</keyword>
<dbReference type="Gene3D" id="2.90.20.10">
    <property type="entry name" value="Plasmodium vivax P25 domain"/>
    <property type="match status" value="1"/>
</dbReference>
<accession>A0ABQ9KPG0</accession>
<keyword evidence="4" id="KW-0808">Transferase</keyword>
<keyword evidence="15" id="KW-1133">Transmembrane helix</keyword>
<evidence type="ECO:0000256" key="12">
    <source>
        <dbReference type="ARBA" id="ARBA00047558"/>
    </source>
</evidence>
<evidence type="ECO:0000256" key="2">
    <source>
        <dbReference type="ARBA" id="ARBA00022527"/>
    </source>
</evidence>
<feature type="signal peptide" evidence="16">
    <location>
        <begin position="1"/>
        <end position="28"/>
    </location>
</feature>
<evidence type="ECO:0000313" key="19">
    <source>
        <dbReference type="EMBL" id="KAJ9145814.1"/>
    </source>
</evidence>
<dbReference type="InterPro" id="IPR000152">
    <property type="entry name" value="EGF-type_Asp/Asn_hydroxyl_site"/>
</dbReference>
<dbReference type="Pfam" id="PF00069">
    <property type="entry name" value="Pkinase"/>
    <property type="match status" value="1"/>
</dbReference>
<evidence type="ECO:0000256" key="9">
    <source>
        <dbReference type="ARBA" id="ARBA00022840"/>
    </source>
</evidence>
<dbReference type="InterPro" id="IPR025287">
    <property type="entry name" value="WAK_GUB"/>
</dbReference>
<dbReference type="Pfam" id="PF07645">
    <property type="entry name" value="EGF_CA"/>
    <property type="match status" value="1"/>
</dbReference>
<comment type="caution">
    <text evidence="14">Lacks conserved residue(s) required for the propagation of feature annotation.</text>
</comment>
<dbReference type="SMART" id="SM00220">
    <property type="entry name" value="S_TKc"/>
    <property type="match status" value="1"/>
</dbReference>
<dbReference type="InterPro" id="IPR018097">
    <property type="entry name" value="EGF_Ca-bd_CS"/>
</dbReference>
<feature type="domain" description="EGF-like" evidence="18">
    <location>
        <begin position="279"/>
        <end position="324"/>
    </location>
</feature>
<feature type="chain" id="PRO_5046653887" description="Protein kinase domain-containing protein" evidence="16">
    <location>
        <begin position="29"/>
        <end position="733"/>
    </location>
</feature>
<keyword evidence="20" id="KW-1185">Reference proteome</keyword>
<comment type="catalytic activity">
    <reaction evidence="13">
        <text>L-threonyl-[protein] + ATP = O-phospho-L-threonyl-[protein] + ADP + H(+)</text>
        <dbReference type="Rhea" id="RHEA:46608"/>
        <dbReference type="Rhea" id="RHEA-COMP:11060"/>
        <dbReference type="Rhea" id="RHEA-COMP:11605"/>
        <dbReference type="ChEBI" id="CHEBI:15378"/>
        <dbReference type="ChEBI" id="CHEBI:30013"/>
        <dbReference type="ChEBI" id="CHEBI:30616"/>
        <dbReference type="ChEBI" id="CHEBI:61977"/>
        <dbReference type="ChEBI" id="CHEBI:456216"/>
    </reaction>
</comment>
<evidence type="ECO:0000256" key="1">
    <source>
        <dbReference type="ARBA" id="ARBA00004479"/>
    </source>
</evidence>
<evidence type="ECO:0000259" key="17">
    <source>
        <dbReference type="PROSITE" id="PS50011"/>
    </source>
</evidence>
<organism evidence="19 20">
    <name type="scientific">Hevea brasiliensis</name>
    <name type="common">Para rubber tree</name>
    <name type="synonym">Siphonia brasiliensis</name>
    <dbReference type="NCBI Taxonomy" id="3981"/>
    <lineage>
        <taxon>Eukaryota</taxon>
        <taxon>Viridiplantae</taxon>
        <taxon>Streptophyta</taxon>
        <taxon>Embryophyta</taxon>
        <taxon>Tracheophyta</taxon>
        <taxon>Spermatophyta</taxon>
        <taxon>Magnoliopsida</taxon>
        <taxon>eudicotyledons</taxon>
        <taxon>Gunneridae</taxon>
        <taxon>Pentapetalae</taxon>
        <taxon>rosids</taxon>
        <taxon>fabids</taxon>
        <taxon>Malpighiales</taxon>
        <taxon>Euphorbiaceae</taxon>
        <taxon>Crotonoideae</taxon>
        <taxon>Micrandreae</taxon>
        <taxon>Hevea</taxon>
    </lineage>
</organism>
<comment type="subcellular location">
    <subcellularLocation>
        <location evidence="1">Membrane</location>
        <topology evidence="1">Single-pass type I membrane protein</topology>
    </subcellularLocation>
</comment>
<dbReference type="SUPFAM" id="SSF57184">
    <property type="entry name" value="Growth factor receptor domain"/>
    <property type="match status" value="1"/>
</dbReference>
<evidence type="ECO:0000256" key="16">
    <source>
        <dbReference type="SAM" id="SignalP"/>
    </source>
</evidence>
<dbReference type="PANTHER" id="PTHR27005">
    <property type="entry name" value="WALL-ASSOCIATED RECEPTOR KINASE-LIKE 21"/>
    <property type="match status" value="1"/>
</dbReference>
<dbReference type="Gene3D" id="1.10.510.10">
    <property type="entry name" value="Transferase(Phosphotransferase) domain 1"/>
    <property type="match status" value="1"/>
</dbReference>
<dbReference type="CDD" id="cd14066">
    <property type="entry name" value="STKc_IRAK"/>
    <property type="match status" value="1"/>
</dbReference>
<keyword evidence="10" id="KW-1015">Disulfide bond</keyword>
<evidence type="ECO:0000256" key="13">
    <source>
        <dbReference type="ARBA" id="ARBA00047951"/>
    </source>
</evidence>
<reference evidence="19" key="1">
    <citation type="journal article" date="2023" name="Plant Biotechnol. J.">
        <title>Chromosome-level wild Hevea brasiliensis genome provides new tools for genomic-assisted breeding and valuable loci to elevate rubber yield.</title>
        <authorList>
            <person name="Cheng H."/>
            <person name="Song X."/>
            <person name="Hu Y."/>
            <person name="Wu T."/>
            <person name="Yang Q."/>
            <person name="An Z."/>
            <person name="Feng S."/>
            <person name="Deng Z."/>
            <person name="Wu W."/>
            <person name="Zeng X."/>
            <person name="Tu M."/>
            <person name="Wang X."/>
            <person name="Huang H."/>
        </authorList>
    </citation>
    <scope>NUCLEOTIDE SEQUENCE</scope>
    <source>
        <strain evidence="19">MT/VB/25A 57/8</strain>
    </source>
</reference>
<dbReference type="InterPro" id="IPR049883">
    <property type="entry name" value="NOTCH1_EGF-like"/>
</dbReference>
<dbReference type="PANTHER" id="PTHR27005:SF511">
    <property type="entry name" value="WALL-ASSOCIATED RECEPTOR KINASE 1-RELATED"/>
    <property type="match status" value="1"/>
</dbReference>
<dbReference type="PROSITE" id="PS01187">
    <property type="entry name" value="EGF_CA"/>
    <property type="match status" value="1"/>
</dbReference>
<evidence type="ECO:0000256" key="14">
    <source>
        <dbReference type="PROSITE-ProRule" id="PRU00076"/>
    </source>
</evidence>
<keyword evidence="6" id="KW-0677">Repeat</keyword>
<evidence type="ECO:0008006" key="21">
    <source>
        <dbReference type="Google" id="ProtNLM"/>
    </source>
</evidence>
<keyword evidence="15" id="KW-0472">Membrane</keyword>
<proteinExistence type="predicted"/>
<dbReference type="SMART" id="SM00179">
    <property type="entry name" value="EGF_CA"/>
    <property type="match status" value="1"/>
</dbReference>
<evidence type="ECO:0000256" key="11">
    <source>
        <dbReference type="ARBA" id="ARBA00023180"/>
    </source>
</evidence>
<keyword evidence="15" id="KW-0812">Transmembrane</keyword>
<comment type="caution">
    <text evidence="19">The sequence shown here is derived from an EMBL/GenBank/DDBJ whole genome shotgun (WGS) entry which is preliminary data.</text>
</comment>
<feature type="domain" description="Protein kinase" evidence="17">
    <location>
        <begin position="407"/>
        <end position="687"/>
    </location>
</feature>
<dbReference type="InterPro" id="IPR000742">
    <property type="entry name" value="EGF"/>
</dbReference>